<evidence type="ECO:0000313" key="1">
    <source>
        <dbReference type="EMBL" id="QJA53376.1"/>
    </source>
</evidence>
<proteinExistence type="predicted"/>
<dbReference type="AlphaFoldDB" id="A0A6H1ZZL6"/>
<organism evidence="1">
    <name type="scientific">viral metagenome</name>
    <dbReference type="NCBI Taxonomy" id="1070528"/>
    <lineage>
        <taxon>unclassified sequences</taxon>
        <taxon>metagenomes</taxon>
        <taxon>organismal metagenomes</taxon>
    </lineage>
</organism>
<dbReference type="EMBL" id="MT143338">
    <property type="protein sequence ID" value="QJA95719.1"/>
    <property type="molecule type" value="Genomic_DNA"/>
</dbReference>
<name>A0A6H1ZZL6_9ZZZZ</name>
<dbReference type="EMBL" id="MT144417">
    <property type="protein sequence ID" value="QJA53376.1"/>
    <property type="molecule type" value="Genomic_DNA"/>
</dbReference>
<dbReference type="EMBL" id="MT143338">
    <property type="protein sequence ID" value="QJA95717.1"/>
    <property type="molecule type" value="Genomic_DNA"/>
</dbReference>
<protein>
    <submittedName>
        <fullName evidence="1">Uncharacterized protein</fullName>
    </submittedName>
</protein>
<evidence type="ECO:0000313" key="3">
    <source>
        <dbReference type="EMBL" id="QJA95717.1"/>
    </source>
</evidence>
<dbReference type="EMBL" id="MT142152">
    <property type="protein sequence ID" value="QJA75268.1"/>
    <property type="molecule type" value="Genomic_DNA"/>
</dbReference>
<reference evidence="1" key="1">
    <citation type="submission" date="2020-03" db="EMBL/GenBank/DDBJ databases">
        <title>The deep terrestrial virosphere.</title>
        <authorList>
            <person name="Holmfeldt K."/>
            <person name="Nilsson E."/>
            <person name="Simone D."/>
            <person name="Lopez-Fernandez M."/>
            <person name="Wu X."/>
            <person name="de Brujin I."/>
            <person name="Lundin D."/>
            <person name="Andersson A."/>
            <person name="Bertilsson S."/>
            <person name="Dopson M."/>
        </authorList>
    </citation>
    <scope>NUCLEOTIDE SEQUENCE</scope>
    <source>
        <strain evidence="2">MM415A01838</strain>
        <strain evidence="3">MM415B05211</strain>
        <strain evidence="1">TM448A03483</strain>
    </source>
</reference>
<accession>A0A6H1ZZL6</accession>
<evidence type="ECO:0000313" key="2">
    <source>
        <dbReference type="EMBL" id="QJA75268.1"/>
    </source>
</evidence>
<sequence length="66" mass="7462">MKKIKIKPVRNIVWNIGNVAGGSVGNSVSDSVRDSVEDFVEDIDDSVYSVWDPIYNSLRKYVDEKD</sequence>
<gene>
    <name evidence="2" type="ORF">MM415A01838_0008</name>
    <name evidence="3" type="ORF">MM415B05211_0002</name>
    <name evidence="4" type="ORF">MM415B05211_0004</name>
    <name evidence="1" type="ORF">TM448A03483_0005</name>
</gene>
<evidence type="ECO:0000313" key="4">
    <source>
        <dbReference type="EMBL" id="QJA95719.1"/>
    </source>
</evidence>